<keyword evidence="2" id="KW-1185">Reference proteome</keyword>
<name>A0A183E2T1_9BILA</name>
<proteinExistence type="predicted"/>
<dbReference type="Proteomes" id="UP000271098">
    <property type="component" value="Unassembled WGS sequence"/>
</dbReference>
<evidence type="ECO:0000313" key="2">
    <source>
        <dbReference type="Proteomes" id="UP000271098"/>
    </source>
</evidence>
<dbReference type="EMBL" id="UYRT01082224">
    <property type="protein sequence ID" value="VDN25680.1"/>
    <property type="molecule type" value="Genomic_DNA"/>
</dbReference>
<sequence>MLPVGANSTASSITSKRRIGRVILKKPNFEHTILRQRISPMLPLAFIISISGTSERTLRVSLKSRDDICAVAVLQNSSVSYSISCPIALEYFAPSD</sequence>
<organism evidence="3">
    <name type="scientific">Gongylonema pulchrum</name>
    <dbReference type="NCBI Taxonomy" id="637853"/>
    <lineage>
        <taxon>Eukaryota</taxon>
        <taxon>Metazoa</taxon>
        <taxon>Ecdysozoa</taxon>
        <taxon>Nematoda</taxon>
        <taxon>Chromadorea</taxon>
        <taxon>Rhabditida</taxon>
        <taxon>Spirurina</taxon>
        <taxon>Spiruromorpha</taxon>
        <taxon>Spiruroidea</taxon>
        <taxon>Gongylonematidae</taxon>
        <taxon>Gongylonema</taxon>
    </lineage>
</organism>
<reference evidence="1 2" key="2">
    <citation type="submission" date="2018-11" db="EMBL/GenBank/DDBJ databases">
        <authorList>
            <consortium name="Pathogen Informatics"/>
        </authorList>
    </citation>
    <scope>NUCLEOTIDE SEQUENCE [LARGE SCALE GENOMIC DNA]</scope>
</reference>
<protein>
    <submittedName>
        <fullName evidence="1 3">Uncharacterized protein</fullName>
    </submittedName>
</protein>
<dbReference type="AlphaFoldDB" id="A0A183E2T1"/>
<reference evidence="3" key="1">
    <citation type="submission" date="2016-06" db="UniProtKB">
        <authorList>
            <consortium name="WormBaseParasite"/>
        </authorList>
    </citation>
    <scope>IDENTIFICATION</scope>
</reference>
<accession>A0A183E2T1</accession>
<evidence type="ECO:0000313" key="3">
    <source>
        <dbReference type="WBParaSite" id="GPUH_0001529201-mRNA-1"/>
    </source>
</evidence>
<evidence type="ECO:0000313" key="1">
    <source>
        <dbReference type="EMBL" id="VDN25680.1"/>
    </source>
</evidence>
<gene>
    <name evidence="1" type="ORF">GPUH_LOCUS15272</name>
</gene>
<dbReference type="WBParaSite" id="GPUH_0001529201-mRNA-1">
    <property type="protein sequence ID" value="GPUH_0001529201-mRNA-1"/>
    <property type="gene ID" value="GPUH_0001529201"/>
</dbReference>